<reference evidence="1" key="1">
    <citation type="submission" date="2022-02" db="EMBL/GenBank/DDBJ databases">
        <title>Plant Genome Project.</title>
        <authorList>
            <person name="Zhang R.-G."/>
        </authorList>
    </citation>
    <scope>NUCLEOTIDE SEQUENCE</scope>
    <source>
        <strain evidence="1">AT1</strain>
    </source>
</reference>
<dbReference type="EMBL" id="CM046389">
    <property type="protein sequence ID" value="KAI8569986.1"/>
    <property type="molecule type" value="Genomic_DNA"/>
</dbReference>
<evidence type="ECO:0000313" key="2">
    <source>
        <dbReference type="Proteomes" id="UP001062846"/>
    </source>
</evidence>
<protein>
    <submittedName>
        <fullName evidence="1">Uncharacterized protein</fullName>
    </submittedName>
</protein>
<comment type="caution">
    <text evidence="1">The sequence shown here is derived from an EMBL/GenBank/DDBJ whole genome shotgun (WGS) entry which is preliminary data.</text>
</comment>
<proteinExistence type="predicted"/>
<evidence type="ECO:0000313" key="1">
    <source>
        <dbReference type="EMBL" id="KAI8569986.1"/>
    </source>
</evidence>
<accession>A0ACC0PXT8</accession>
<organism evidence="1 2">
    <name type="scientific">Rhododendron molle</name>
    <name type="common">Chinese azalea</name>
    <name type="synonym">Azalea mollis</name>
    <dbReference type="NCBI Taxonomy" id="49168"/>
    <lineage>
        <taxon>Eukaryota</taxon>
        <taxon>Viridiplantae</taxon>
        <taxon>Streptophyta</taxon>
        <taxon>Embryophyta</taxon>
        <taxon>Tracheophyta</taxon>
        <taxon>Spermatophyta</taxon>
        <taxon>Magnoliopsida</taxon>
        <taxon>eudicotyledons</taxon>
        <taxon>Gunneridae</taxon>
        <taxon>Pentapetalae</taxon>
        <taxon>asterids</taxon>
        <taxon>Ericales</taxon>
        <taxon>Ericaceae</taxon>
        <taxon>Ericoideae</taxon>
        <taxon>Rhodoreae</taxon>
        <taxon>Rhododendron</taxon>
    </lineage>
</organism>
<keyword evidence="2" id="KW-1185">Reference proteome</keyword>
<dbReference type="Proteomes" id="UP001062846">
    <property type="component" value="Chromosome 2"/>
</dbReference>
<gene>
    <name evidence="1" type="ORF">RHMOL_Rhmol02G0319700</name>
</gene>
<sequence>MHNSELHTVSFHNFIVMGLVCLVPGGGWERVLPSSSCIKKLSKSCSSCNHLFSPNSSKLIHGEFGRRQCFRPSSSKSRRGIGPSGDPQSETVLVPSVHEDEDVIGRKQLGSKESKWGNNIQSRGAVIGEAFLQGNSAILSACLVGLLTGITVVLFNNAVHEIRDFFWDGLPSRGASWLRDEPVEVVWVRVITVPVCGGLIVGLLNVLRVTLDGPAESVSMSNLKAVLEPILKTMAACITLGTGNSLGPEGPSVEIGASIAKGIGSLFDRRAQRKLSLVAAGSAAGISSGFNAAVAGCFFAVESVLWPSSAESSSSASSLANATSMVILSAVIASVVSEIGLGSEPAFTVPEYDFRSASELPLYLLLGILCGLVSLTLSRCTSLMLVGMAATLAGVCQVPLTAVLLLFELTQDYRIVLPLLGAVGFSSWITSGHTSRTDRDTKNLEEGSTRATIQPEISSCNLNKLSFTHSIAAKPSDASDLCNIESSLCVDDSNDYIAELERQILVSQAMRTRFVTVLLGTLLTEAVNLMLAEKQSCAVIVDDSNFLIGLLTLGEIEEFSKSSNARNRRPEEVLVSEVCAMHNEKCQMLWTVTPGMNLFSAQMIMNRHGVCHLPVIIEHVEDQRGLPVGLLDRECISLACRFC</sequence>
<name>A0ACC0PXT8_RHOML</name>